<dbReference type="InterPro" id="IPR050922">
    <property type="entry name" value="LytR/CpsA/Psr_CW_biosynth"/>
</dbReference>
<comment type="caution">
    <text evidence="6">The sequence shown here is derived from an EMBL/GenBank/DDBJ whole genome shotgun (WGS) entry which is preliminary data.</text>
</comment>
<dbReference type="GO" id="GO:0071555">
    <property type="term" value="P:cell wall organization"/>
    <property type="evidence" value="ECO:0007669"/>
    <property type="project" value="UniProtKB-KW"/>
</dbReference>
<dbReference type="NCBIfam" id="TIGR00350">
    <property type="entry name" value="lytR_cpsA_psr"/>
    <property type="match status" value="1"/>
</dbReference>
<dbReference type="RefSeq" id="WP_257819592.1">
    <property type="nucleotide sequence ID" value="NZ_JABXYM010000001.1"/>
</dbReference>
<accession>A0A9Q4AXH0</accession>
<dbReference type="Gene3D" id="3.40.630.190">
    <property type="entry name" value="LCP protein"/>
    <property type="match status" value="1"/>
</dbReference>
<evidence type="ECO:0000256" key="1">
    <source>
        <dbReference type="ARBA" id="ARBA00006068"/>
    </source>
</evidence>
<keyword evidence="3" id="KW-0735">Signal-anchor</keyword>
<evidence type="ECO:0000256" key="4">
    <source>
        <dbReference type="ARBA" id="ARBA00022989"/>
    </source>
</evidence>
<sequence>MKKVMIILGSLFLVSLLAVGGYGFYLYKSVQATINSSMHTELNREKPDLREFVVNMEAREPVSFLLLGVDAEESTSGRTDTMMVVTVNPGDESMRMVSIPRDTRMDIPGLGKQDKVNHAFAFGGPDMAIAAIENYLDIPIDYFLTVNMDGFQEMVDALGGVSVQNELVFSQNGHEFNEGELFLNGDQALAYARMRKEDPRGDLGRNERQRQIVHGMIKEGAQLSSITRAQSILDALGNNIMTNLTFDNMVSLQQNYMSATRNQETLELTGTGDMIDGVWYLIVPEEERLQLSGELRTHLGLESNENFALTEEDHEDEES</sequence>
<dbReference type="AlphaFoldDB" id="A0A9Q4AXH0"/>
<dbReference type="EMBL" id="JABXYM010000001">
    <property type="protein sequence ID" value="MCR6094971.1"/>
    <property type="molecule type" value="Genomic_DNA"/>
</dbReference>
<dbReference type="PANTHER" id="PTHR33392">
    <property type="entry name" value="POLYISOPRENYL-TEICHOIC ACID--PEPTIDOGLYCAN TEICHOIC ACID TRANSFERASE TAGU"/>
    <property type="match status" value="1"/>
</dbReference>
<evidence type="ECO:0000313" key="7">
    <source>
        <dbReference type="Proteomes" id="UP001057753"/>
    </source>
</evidence>
<comment type="similarity">
    <text evidence="1">Belongs to the LytR/CpsA/Psr (LCP) family.</text>
</comment>
<reference evidence="6" key="1">
    <citation type="submission" date="2020-06" db="EMBL/GenBank/DDBJ databases">
        <title>Insight into the genomes of haloalkaliphilic bacilli from Kenyan soda lakes.</title>
        <authorList>
            <person name="Mwirichia R."/>
            <person name="Villamizar G.C."/>
            <person name="Poehlein A."/>
            <person name="Mugweru J."/>
            <person name="Kipnyargis A."/>
            <person name="Kiplimo D."/>
            <person name="Orwa P."/>
            <person name="Daniel R."/>
        </authorList>
    </citation>
    <scope>NUCLEOTIDE SEQUENCE</scope>
    <source>
        <strain evidence="6">B1096_S55</strain>
    </source>
</reference>
<keyword evidence="4" id="KW-1133">Transmembrane helix</keyword>
<evidence type="ECO:0000259" key="5">
    <source>
        <dbReference type="Pfam" id="PF03816"/>
    </source>
</evidence>
<evidence type="ECO:0000313" key="6">
    <source>
        <dbReference type="EMBL" id="MCR6094971.1"/>
    </source>
</evidence>
<dbReference type="PANTHER" id="PTHR33392:SF6">
    <property type="entry name" value="POLYISOPRENYL-TEICHOIC ACID--PEPTIDOGLYCAN TEICHOIC ACID TRANSFERASE TAGU"/>
    <property type="match status" value="1"/>
</dbReference>
<feature type="domain" description="Cell envelope-related transcriptional attenuator" evidence="5">
    <location>
        <begin position="78"/>
        <end position="219"/>
    </location>
</feature>
<name>A0A9Q4AXH0_SALAG</name>
<evidence type="ECO:0000256" key="3">
    <source>
        <dbReference type="ARBA" id="ARBA00022968"/>
    </source>
</evidence>
<organism evidence="6 7">
    <name type="scientific">Salipaludibacillus agaradhaerens</name>
    <name type="common">Bacillus agaradhaerens</name>
    <dbReference type="NCBI Taxonomy" id="76935"/>
    <lineage>
        <taxon>Bacteria</taxon>
        <taxon>Bacillati</taxon>
        <taxon>Bacillota</taxon>
        <taxon>Bacilli</taxon>
        <taxon>Bacillales</taxon>
        <taxon>Bacillaceae</taxon>
    </lineage>
</organism>
<dbReference type="InterPro" id="IPR004474">
    <property type="entry name" value="LytR_CpsA_psr"/>
</dbReference>
<evidence type="ECO:0000256" key="2">
    <source>
        <dbReference type="ARBA" id="ARBA00022692"/>
    </source>
</evidence>
<dbReference type="Pfam" id="PF03816">
    <property type="entry name" value="LytR_cpsA_psr"/>
    <property type="match status" value="1"/>
</dbReference>
<dbReference type="Proteomes" id="UP001057753">
    <property type="component" value="Unassembled WGS sequence"/>
</dbReference>
<keyword evidence="7" id="KW-1185">Reference proteome</keyword>
<gene>
    <name evidence="6" type="ORF">HXA33_00220</name>
</gene>
<protein>
    <submittedName>
        <fullName evidence="6">LCP family protein</fullName>
    </submittedName>
</protein>
<proteinExistence type="inferred from homology"/>
<keyword evidence="4" id="KW-0472">Membrane</keyword>
<keyword evidence="2" id="KW-0812">Transmembrane</keyword>